<name>A0A1S3Y2Z1_TOBAC</name>
<dbReference type="PROSITE" id="PS50879">
    <property type="entry name" value="RNASE_H_1"/>
    <property type="match status" value="1"/>
</dbReference>
<protein>
    <submittedName>
        <fullName evidence="3">Uncharacterized protein Mb2253c-like</fullName>
    </submittedName>
</protein>
<accession>A0A1S3Y2Z1</accession>
<evidence type="ECO:0000259" key="2">
    <source>
        <dbReference type="PROSITE" id="PS50879"/>
    </source>
</evidence>
<dbReference type="PANTHER" id="PTHR48475:SF2">
    <property type="entry name" value="RIBONUCLEASE H"/>
    <property type="match status" value="1"/>
</dbReference>
<dbReference type="RefSeq" id="XP_016446500.1">
    <property type="nucleotide sequence ID" value="XM_016591014.1"/>
</dbReference>
<gene>
    <name evidence="3" type="primary">LOC107771606</name>
</gene>
<dbReference type="GO" id="GO:0004523">
    <property type="term" value="F:RNA-DNA hybrid ribonuclease activity"/>
    <property type="evidence" value="ECO:0007669"/>
    <property type="project" value="InterPro"/>
</dbReference>
<dbReference type="SUPFAM" id="SSF53098">
    <property type="entry name" value="Ribonuclease H-like"/>
    <property type="match status" value="1"/>
</dbReference>
<dbReference type="KEGG" id="nta:107771606"/>
<dbReference type="CDD" id="cd09279">
    <property type="entry name" value="RNase_HI_like"/>
    <property type="match status" value="1"/>
</dbReference>
<dbReference type="SMR" id="A0A1S3Y2Z1"/>
<dbReference type="InterPro" id="IPR012337">
    <property type="entry name" value="RNaseH-like_sf"/>
</dbReference>
<feature type="region of interest" description="Disordered" evidence="1">
    <location>
        <begin position="187"/>
        <end position="206"/>
    </location>
</feature>
<dbReference type="PaxDb" id="4097-A0A1S3Y2Z1"/>
<feature type="domain" description="RNase H type-1" evidence="2">
    <location>
        <begin position="23"/>
        <end position="151"/>
    </location>
</feature>
<dbReference type="PANTHER" id="PTHR48475">
    <property type="entry name" value="RIBONUCLEASE H"/>
    <property type="match status" value="1"/>
</dbReference>
<dbReference type="InterPro" id="IPR036397">
    <property type="entry name" value="RNaseH_sf"/>
</dbReference>
<organism evidence="3">
    <name type="scientific">Nicotiana tabacum</name>
    <name type="common">Common tobacco</name>
    <dbReference type="NCBI Taxonomy" id="4097"/>
    <lineage>
        <taxon>Eukaryota</taxon>
        <taxon>Viridiplantae</taxon>
        <taxon>Streptophyta</taxon>
        <taxon>Embryophyta</taxon>
        <taxon>Tracheophyta</taxon>
        <taxon>Spermatophyta</taxon>
        <taxon>Magnoliopsida</taxon>
        <taxon>eudicotyledons</taxon>
        <taxon>Gunneridae</taxon>
        <taxon>Pentapetalae</taxon>
        <taxon>asterids</taxon>
        <taxon>lamiids</taxon>
        <taxon>Solanales</taxon>
        <taxon>Solanaceae</taxon>
        <taxon>Nicotianoideae</taxon>
        <taxon>Nicotianeae</taxon>
        <taxon>Nicotiana</taxon>
    </lineage>
</organism>
<dbReference type="InterPro" id="IPR002156">
    <property type="entry name" value="RNaseH_domain"/>
</dbReference>
<sequence length="206" mass="22553">MADFSPGLLPLATIEVVMVSETTSGVWTLFTDGASNMKGSGLGLVIITPSGETLRQAIRTVPLTNNEAEYEALIAGIELARGLDSEVSEIKCDSQLVVNQVCEIFDSKKERIKEYVVKFQTLPARFREWSITHIPKEENAEADALANLGSSTKMKGYDSDTVIQLMHLVLDVDGYYKVNATNTRRSSTILSTTNTRRSQGIPGTPH</sequence>
<evidence type="ECO:0000256" key="1">
    <source>
        <dbReference type="SAM" id="MobiDB-lite"/>
    </source>
</evidence>
<evidence type="ECO:0000313" key="3">
    <source>
        <dbReference type="RefSeq" id="XP_016446500.1"/>
    </source>
</evidence>
<dbReference type="Gene3D" id="3.30.420.10">
    <property type="entry name" value="Ribonuclease H-like superfamily/Ribonuclease H"/>
    <property type="match status" value="1"/>
</dbReference>
<dbReference type="OrthoDB" id="1740934at2759"/>
<dbReference type="OMA" id="NATNTRR"/>
<dbReference type="STRING" id="4097.A0A1S3Y2Z1"/>
<dbReference type="Pfam" id="PF13456">
    <property type="entry name" value="RVT_3"/>
    <property type="match status" value="1"/>
</dbReference>
<dbReference type="GO" id="GO:0003676">
    <property type="term" value="F:nucleic acid binding"/>
    <property type="evidence" value="ECO:0007669"/>
    <property type="project" value="InterPro"/>
</dbReference>
<dbReference type="AlphaFoldDB" id="A0A1S3Y2Z1"/>
<proteinExistence type="predicted"/>
<feature type="compositionally biased region" description="Polar residues" evidence="1">
    <location>
        <begin position="187"/>
        <end position="198"/>
    </location>
</feature>
<reference evidence="3" key="1">
    <citation type="submission" date="2025-08" db="UniProtKB">
        <authorList>
            <consortium name="RefSeq"/>
        </authorList>
    </citation>
    <scope>IDENTIFICATION</scope>
</reference>